<name>A0A4D4NA74_STRAX</name>
<accession>A0A4D4NA74</accession>
<reference evidence="2 3" key="1">
    <citation type="submission" date="2019-04" db="EMBL/GenBank/DDBJ databases">
        <title>Draft genome sequences of Streptomyces avermitilis ATCC 31267.</title>
        <authorList>
            <person name="Komaki H."/>
            <person name="Tamura T."/>
            <person name="Hosoyama A."/>
        </authorList>
    </citation>
    <scope>NUCLEOTIDE SEQUENCE [LARGE SCALE GENOMIC DNA]</scope>
    <source>
        <strain evidence="2 3">ATCC 31267</strain>
    </source>
</reference>
<feature type="compositionally biased region" description="Low complexity" evidence="1">
    <location>
        <begin position="114"/>
        <end position="124"/>
    </location>
</feature>
<dbReference type="Proteomes" id="UP000299211">
    <property type="component" value="Unassembled WGS sequence"/>
</dbReference>
<proteinExistence type="predicted"/>
<feature type="region of interest" description="Disordered" evidence="1">
    <location>
        <begin position="50"/>
        <end position="69"/>
    </location>
</feature>
<evidence type="ECO:0000313" key="3">
    <source>
        <dbReference type="Proteomes" id="UP000299211"/>
    </source>
</evidence>
<sequence length="150" mass="15457">MVRVALTAVLVAMVLLAVPLALAIRFSLYADQRDALERAALAGAVRVSPDYATGDPVELPPPPDGGRLGLYDPQLRLRAGSGPRIGDDTARRALTGTVTRSTGAVNSSPPSPSPTTSRSSASSASPPPSRTCVTASSSAGRSCSAWPCWR</sequence>
<dbReference type="EMBL" id="BJHY01000002">
    <property type="protein sequence ID" value="GDY80365.1"/>
    <property type="molecule type" value="Genomic_DNA"/>
</dbReference>
<evidence type="ECO:0000256" key="1">
    <source>
        <dbReference type="SAM" id="MobiDB-lite"/>
    </source>
</evidence>
<feature type="region of interest" description="Disordered" evidence="1">
    <location>
        <begin position="79"/>
        <end position="150"/>
    </location>
</feature>
<organism evidence="2 3">
    <name type="scientific">Streptomyces avermitilis</name>
    <dbReference type="NCBI Taxonomy" id="33903"/>
    <lineage>
        <taxon>Bacteria</taxon>
        <taxon>Bacillati</taxon>
        <taxon>Actinomycetota</taxon>
        <taxon>Actinomycetes</taxon>
        <taxon>Kitasatosporales</taxon>
        <taxon>Streptomycetaceae</taxon>
        <taxon>Streptomyces</taxon>
    </lineage>
</organism>
<feature type="compositionally biased region" description="Polar residues" evidence="1">
    <location>
        <begin position="131"/>
        <end position="141"/>
    </location>
</feature>
<dbReference type="AlphaFoldDB" id="A0A4D4NA74"/>
<protein>
    <submittedName>
        <fullName evidence="2">Uncharacterized protein</fullName>
    </submittedName>
</protein>
<evidence type="ECO:0000313" key="2">
    <source>
        <dbReference type="EMBL" id="GDY80365.1"/>
    </source>
</evidence>
<comment type="caution">
    <text evidence="2">The sequence shown here is derived from an EMBL/GenBank/DDBJ whole genome shotgun (WGS) entry which is preliminary data.</text>
</comment>
<feature type="compositionally biased region" description="Polar residues" evidence="1">
    <location>
        <begin position="96"/>
        <end position="106"/>
    </location>
</feature>
<gene>
    <name evidence="2" type="ORF">SAV31267_098500</name>
</gene>